<dbReference type="Pfam" id="PF25917">
    <property type="entry name" value="BSH_RND"/>
    <property type="match status" value="1"/>
</dbReference>
<dbReference type="InterPro" id="IPR050393">
    <property type="entry name" value="MFP_Efflux_Pump"/>
</dbReference>
<reference evidence="4 5" key="1">
    <citation type="submission" date="2019-07" db="EMBL/GenBank/DDBJ databases">
        <title>Whole genome shotgun sequence of Rhodospirillum oryzae NBRC 107573.</title>
        <authorList>
            <person name="Hosoyama A."/>
            <person name="Uohara A."/>
            <person name="Ohji S."/>
            <person name="Ichikawa N."/>
        </authorList>
    </citation>
    <scope>NUCLEOTIDE SEQUENCE [LARGE SCALE GENOMIC DNA]</scope>
    <source>
        <strain evidence="4 5">NBRC 107573</strain>
    </source>
</reference>
<organism evidence="4 5">
    <name type="scientific">Pararhodospirillum oryzae</name>
    <dbReference type="NCBI Taxonomy" id="478448"/>
    <lineage>
        <taxon>Bacteria</taxon>
        <taxon>Pseudomonadati</taxon>
        <taxon>Pseudomonadota</taxon>
        <taxon>Alphaproteobacteria</taxon>
        <taxon>Rhodospirillales</taxon>
        <taxon>Rhodospirillaceae</taxon>
        <taxon>Pararhodospirillum</taxon>
    </lineage>
</organism>
<dbReference type="InterPro" id="IPR058634">
    <property type="entry name" value="AaeA-lik-b-barrel"/>
</dbReference>
<keyword evidence="1" id="KW-1133">Transmembrane helix</keyword>
<dbReference type="OrthoDB" id="9811754at2"/>
<evidence type="ECO:0000313" key="4">
    <source>
        <dbReference type="EMBL" id="GEO82101.1"/>
    </source>
</evidence>
<accession>A0A512H9H6</accession>
<evidence type="ECO:0000313" key="5">
    <source>
        <dbReference type="Proteomes" id="UP000321567"/>
    </source>
</evidence>
<feature type="domain" description="Multidrug resistance protein MdtA-like barrel-sandwich hybrid" evidence="2">
    <location>
        <begin position="47"/>
        <end position="185"/>
    </location>
</feature>
<evidence type="ECO:0000259" key="2">
    <source>
        <dbReference type="Pfam" id="PF25917"/>
    </source>
</evidence>
<comment type="caution">
    <text evidence="4">The sequence shown here is derived from an EMBL/GenBank/DDBJ whole genome shotgun (WGS) entry which is preliminary data.</text>
</comment>
<dbReference type="AlphaFoldDB" id="A0A512H9H6"/>
<dbReference type="PANTHER" id="PTHR30367">
    <property type="entry name" value="P-HYDROXYBENZOIC ACID EFFLUX PUMP SUBUNIT AAEA-RELATED"/>
    <property type="match status" value="1"/>
</dbReference>
<keyword evidence="5" id="KW-1185">Reference proteome</keyword>
<dbReference type="Pfam" id="PF25963">
    <property type="entry name" value="Beta-barrel_AAEA"/>
    <property type="match status" value="1"/>
</dbReference>
<evidence type="ECO:0000256" key="1">
    <source>
        <dbReference type="SAM" id="Phobius"/>
    </source>
</evidence>
<dbReference type="GO" id="GO:0055085">
    <property type="term" value="P:transmembrane transport"/>
    <property type="evidence" value="ECO:0007669"/>
    <property type="project" value="InterPro"/>
</dbReference>
<dbReference type="Gene3D" id="2.40.50.100">
    <property type="match status" value="1"/>
</dbReference>
<protein>
    <submittedName>
        <fullName evidence="4">Secretion protein HlyD</fullName>
    </submittedName>
</protein>
<feature type="domain" description="p-hydroxybenzoic acid efflux pump subunit AaeA-like beta-barrel" evidence="3">
    <location>
        <begin position="189"/>
        <end position="285"/>
    </location>
</feature>
<dbReference type="SUPFAM" id="SSF111369">
    <property type="entry name" value="HlyD-like secretion proteins"/>
    <property type="match status" value="1"/>
</dbReference>
<evidence type="ECO:0000259" key="3">
    <source>
        <dbReference type="Pfam" id="PF25963"/>
    </source>
</evidence>
<dbReference type="EMBL" id="BJZO01000061">
    <property type="protein sequence ID" value="GEO82101.1"/>
    <property type="molecule type" value="Genomic_DNA"/>
</dbReference>
<gene>
    <name evidence="4" type="ORF">ROR02_22320</name>
</gene>
<keyword evidence="1" id="KW-0472">Membrane</keyword>
<dbReference type="InterPro" id="IPR058625">
    <property type="entry name" value="MdtA-like_BSH"/>
</dbReference>
<dbReference type="Gene3D" id="2.40.30.170">
    <property type="match status" value="1"/>
</dbReference>
<name>A0A512H9H6_9PROT</name>
<proteinExistence type="predicted"/>
<dbReference type="RefSeq" id="WP_147164115.1">
    <property type="nucleotide sequence ID" value="NZ_BJZO01000061.1"/>
</dbReference>
<sequence length="344" mass="36804">MKPVLSLLGRYALTLCLVAVSAFIALKAWNHFERMPWTRDGRVGVDVVQIAPEVSGTVSAVLVVDNQYVRQGDILYEIAPERLRLAVALAEAEVEAKRQDMIVRQATARRHSQLKDVVSQEAAQQSSGAAAVAGAAYQSAVAALDLARLDLARSTVRAPVDGYVTNLKLRPGDYATAGVTKVAVLDAASFWITGYFEETKIRQIRVGDPALIMLMGFDQPISGHVQSLGRGIDNSNDAPGHLGLPNVAATFSWVRLAQRIPVRIHIDTVPSDVELAAGMTATVEIIPARGDATTGGGHEARASLPVGPRCGPVASRVQPAMFRAAQELNVRMPPHLSLVSVVRS</sequence>
<dbReference type="Proteomes" id="UP000321567">
    <property type="component" value="Unassembled WGS sequence"/>
</dbReference>
<dbReference type="PANTHER" id="PTHR30367:SF12">
    <property type="entry name" value="P-HYDROXYBENZOIC ACID EFFLUX PUMP SUBUNIT AAEA"/>
    <property type="match status" value="1"/>
</dbReference>
<feature type="transmembrane region" description="Helical" evidence="1">
    <location>
        <begin position="12"/>
        <end position="29"/>
    </location>
</feature>
<keyword evidence="1" id="KW-0812">Transmembrane</keyword>